<feature type="compositionally biased region" description="Gly residues" evidence="1">
    <location>
        <begin position="18"/>
        <end position="29"/>
    </location>
</feature>
<evidence type="ECO:0000313" key="3">
    <source>
        <dbReference type="Proteomes" id="UP001151699"/>
    </source>
</evidence>
<feature type="region of interest" description="Disordered" evidence="1">
    <location>
        <begin position="75"/>
        <end position="112"/>
    </location>
</feature>
<keyword evidence="3" id="KW-1185">Reference proteome</keyword>
<organism evidence="2 3">
    <name type="scientific">Pseudolycoriella hygida</name>
    <dbReference type="NCBI Taxonomy" id="35572"/>
    <lineage>
        <taxon>Eukaryota</taxon>
        <taxon>Metazoa</taxon>
        <taxon>Ecdysozoa</taxon>
        <taxon>Arthropoda</taxon>
        <taxon>Hexapoda</taxon>
        <taxon>Insecta</taxon>
        <taxon>Pterygota</taxon>
        <taxon>Neoptera</taxon>
        <taxon>Endopterygota</taxon>
        <taxon>Diptera</taxon>
        <taxon>Nematocera</taxon>
        <taxon>Sciaroidea</taxon>
        <taxon>Sciaridae</taxon>
        <taxon>Pseudolycoriella</taxon>
    </lineage>
</organism>
<dbReference type="AlphaFoldDB" id="A0A9Q0S5Z0"/>
<sequence length="112" mass="11718">ATSISTRRSVRMTMAHGKGTGKCAIGGSGSNTSDEVIGKKNAVIQADQKSGGGNNTGDDLIVRKNAVIQTGQRVNVSMEQASGDARRKTRSAAGLDSSITEGRRRRGSRDNK</sequence>
<evidence type="ECO:0000256" key="1">
    <source>
        <dbReference type="SAM" id="MobiDB-lite"/>
    </source>
</evidence>
<accession>A0A9Q0S5Z0</accession>
<gene>
    <name evidence="2" type="ORF">Bhyg_01615</name>
</gene>
<feature type="region of interest" description="Disordered" evidence="1">
    <location>
        <begin position="1"/>
        <end position="33"/>
    </location>
</feature>
<comment type="caution">
    <text evidence="2">The sequence shown here is derived from an EMBL/GenBank/DDBJ whole genome shotgun (WGS) entry which is preliminary data.</text>
</comment>
<dbReference type="EMBL" id="WJQU01000001">
    <property type="protein sequence ID" value="KAJ6646404.1"/>
    <property type="molecule type" value="Genomic_DNA"/>
</dbReference>
<protein>
    <submittedName>
        <fullName evidence="2">Uncharacterized protein</fullName>
    </submittedName>
</protein>
<feature type="non-terminal residue" evidence="2">
    <location>
        <position position="1"/>
    </location>
</feature>
<evidence type="ECO:0000313" key="2">
    <source>
        <dbReference type="EMBL" id="KAJ6646404.1"/>
    </source>
</evidence>
<dbReference type="Proteomes" id="UP001151699">
    <property type="component" value="Chromosome A"/>
</dbReference>
<feature type="compositionally biased region" description="Basic residues" evidence="1">
    <location>
        <begin position="103"/>
        <end position="112"/>
    </location>
</feature>
<proteinExistence type="predicted"/>
<reference evidence="2" key="1">
    <citation type="submission" date="2022-07" db="EMBL/GenBank/DDBJ databases">
        <authorList>
            <person name="Trinca V."/>
            <person name="Uliana J.V.C."/>
            <person name="Torres T.T."/>
            <person name="Ward R.J."/>
            <person name="Monesi N."/>
        </authorList>
    </citation>
    <scope>NUCLEOTIDE SEQUENCE</scope>
    <source>
        <strain evidence="2">HSMRA1968</strain>
        <tissue evidence="2">Whole embryos</tissue>
    </source>
</reference>
<name>A0A9Q0S5Z0_9DIPT</name>